<dbReference type="InterPro" id="IPR006311">
    <property type="entry name" value="TAT_signal"/>
</dbReference>
<feature type="signal peptide" evidence="1">
    <location>
        <begin position="1"/>
        <end position="32"/>
    </location>
</feature>
<dbReference type="RefSeq" id="WP_188579792.1">
    <property type="nucleotide sequence ID" value="NZ_BMDZ01000041.1"/>
</dbReference>
<protein>
    <recommendedName>
        <fullName evidence="4">DUF1501 domain-containing protein</fullName>
    </recommendedName>
</protein>
<comment type="caution">
    <text evidence="2">The sequence shown here is derived from an EMBL/GenBank/DDBJ whole genome shotgun (WGS) entry which is preliminary data.</text>
</comment>
<dbReference type="PROSITE" id="PS51318">
    <property type="entry name" value="TAT"/>
    <property type="match status" value="1"/>
</dbReference>
<dbReference type="Proteomes" id="UP000603352">
    <property type="component" value="Unassembled WGS sequence"/>
</dbReference>
<sequence>MKCSRRNFLTTSAMVLTGGVSFSLLRPSFAAASVDDRYFIFVNLRGAADGMATLPPVGDPDYADLRGALAFDTAEVGLIDDGLFAFNPALNSLRPWYDAGDLLFVHAVATPYRNRSHFDGQAVLENGLADQHRTNSGWLGRALQARDNAPVAVAVDGGVPLVLTGADRVMNWSPGRTSVPSPDVVERLAALYEADARFASFADAMRTSVDSIRRLRATGTPQAASFVVAARFLTENGGPRVAVLSVDGWDTHTVQGTIKGRSQDALSKLANGLSTMRQTLGEERWTKTIILVASEFGRTARPNGSNGTDHGTGGAMMLCGGAVNGGRIVADWPGLSESALYDGRDLKPTLDMRAVLKGVALDHLRVSRESVENVVFPATSDVVPLADLVKI</sequence>
<dbReference type="InterPro" id="IPR010869">
    <property type="entry name" value="DUF1501"/>
</dbReference>
<name>A0ABQ1IQG2_9PROT</name>
<dbReference type="PANTHER" id="PTHR43737:SF1">
    <property type="entry name" value="DUF1501 DOMAIN-CONTAINING PROTEIN"/>
    <property type="match status" value="1"/>
</dbReference>
<proteinExistence type="predicted"/>
<feature type="chain" id="PRO_5046730921" description="DUF1501 domain-containing protein" evidence="1">
    <location>
        <begin position="33"/>
        <end position="391"/>
    </location>
</feature>
<keyword evidence="3" id="KW-1185">Reference proteome</keyword>
<evidence type="ECO:0000313" key="3">
    <source>
        <dbReference type="Proteomes" id="UP000603352"/>
    </source>
</evidence>
<accession>A0ABQ1IQG2</accession>
<dbReference type="PANTHER" id="PTHR43737">
    <property type="entry name" value="BLL7424 PROTEIN"/>
    <property type="match status" value="1"/>
</dbReference>
<evidence type="ECO:0008006" key="4">
    <source>
        <dbReference type="Google" id="ProtNLM"/>
    </source>
</evidence>
<gene>
    <name evidence="2" type="ORF">GCM10011505_32780</name>
</gene>
<dbReference type="EMBL" id="BMDZ01000041">
    <property type="protein sequence ID" value="GGB49149.1"/>
    <property type="molecule type" value="Genomic_DNA"/>
</dbReference>
<keyword evidence="1" id="KW-0732">Signal</keyword>
<organism evidence="2 3">
    <name type="scientific">Tistrella bauzanensis</name>
    <dbReference type="NCBI Taxonomy" id="657419"/>
    <lineage>
        <taxon>Bacteria</taxon>
        <taxon>Pseudomonadati</taxon>
        <taxon>Pseudomonadota</taxon>
        <taxon>Alphaproteobacteria</taxon>
        <taxon>Geminicoccales</taxon>
        <taxon>Geminicoccaceae</taxon>
        <taxon>Tistrella</taxon>
    </lineage>
</organism>
<evidence type="ECO:0000256" key="1">
    <source>
        <dbReference type="SAM" id="SignalP"/>
    </source>
</evidence>
<evidence type="ECO:0000313" key="2">
    <source>
        <dbReference type="EMBL" id="GGB49149.1"/>
    </source>
</evidence>
<reference evidence="3" key="1">
    <citation type="journal article" date="2019" name="Int. J. Syst. Evol. Microbiol.">
        <title>The Global Catalogue of Microorganisms (GCM) 10K type strain sequencing project: providing services to taxonomists for standard genome sequencing and annotation.</title>
        <authorList>
            <consortium name="The Broad Institute Genomics Platform"/>
            <consortium name="The Broad Institute Genome Sequencing Center for Infectious Disease"/>
            <person name="Wu L."/>
            <person name="Ma J."/>
        </authorList>
    </citation>
    <scope>NUCLEOTIDE SEQUENCE [LARGE SCALE GENOMIC DNA]</scope>
    <source>
        <strain evidence="3">CGMCC 1.10188</strain>
    </source>
</reference>
<dbReference type="Pfam" id="PF07394">
    <property type="entry name" value="DUF1501"/>
    <property type="match status" value="1"/>
</dbReference>